<dbReference type="EMBL" id="BDQV01000281">
    <property type="protein sequence ID" value="GAY61756.1"/>
    <property type="molecule type" value="Genomic_DNA"/>
</dbReference>
<keyword evidence="2" id="KW-1185">Reference proteome</keyword>
<protein>
    <submittedName>
        <fullName evidence="1">Uncharacterized protein</fullName>
    </submittedName>
</protein>
<dbReference type="AlphaFoldDB" id="A0A2H5QAT7"/>
<accession>A0A2H5QAT7</accession>
<gene>
    <name evidence="1" type="ORF">CUMW_212430</name>
</gene>
<name>A0A2H5QAT7_CITUN</name>
<reference evidence="1 2" key="1">
    <citation type="journal article" date="2017" name="Front. Genet.">
        <title>Draft sequencing of the heterozygous diploid genome of Satsuma (Citrus unshiu Marc.) using a hybrid assembly approach.</title>
        <authorList>
            <person name="Shimizu T."/>
            <person name="Tanizawa Y."/>
            <person name="Mochizuki T."/>
            <person name="Nagasaki H."/>
            <person name="Yoshioka T."/>
            <person name="Toyoda A."/>
            <person name="Fujiyama A."/>
            <person name="Kaminuma E."/>
            <person name="Nakamura Y."/>
        </authorList>
    </citation>
    <scope>NUCLEOTIDE SEQUENCE [LARGE SCALE GENOMIC DNA]</scope>
    <source>
        <strain evidence="2">cv. Miyagawa wase</strain>
    </source>
</reference>
<proteinExistence type="predicted"/>
<dbReference type="Proteomes" id="UP000236630">
    <property type="component" value="Unassembled WGS sequence"/>
</dbReference>
<comment type="caution">
    <text evidence="1">The sequence shown here is derived from an EMBL/GenBank/DDBJ whole genome shotgun (WGS) entry which is preliminary data.</text>
</comment>
<sequence length="399" mass="45099">MRSLLNGETYSLKYMPIGISKLTSLRTLDKFVVGGGVDGSNTCRLESLKNLQLLRECGIEGLGNVSHLDEAERLQLYNKKNLLRLRLVFGGVVDFEYFMVKMTSTAKGLLNVLLVDFEDSMENIGVTKDYHCGYCATFGCWTLKKEVMAGNNFISCISWVHHDHGFEKAFVVKLQSLYNGCEKAHSIRNSFPSVSIGFSTNRNRNLGKSFTSCGDTDAAPNFAKHLVVKDTKQLIKANVRMKIVHRTWPSVIFKGTKISTTFSRRGRQQFFKSTCGCKKIDGHQIILSLEALRSSTKGNRAKGNEDSRRCSEYNKRDDQMLLKACSFCYNCIGLGLGNCQNFQKKMEFLKPNLRRYLTFPTWSQRTVSNGFDRVVTWHFDVVGVALFLSTALRTLEIVL</sequence>
<organism evidence="1 2">
    <name type="scientific">Citrus unshiu</name>
    <name type="common">Satsuma mandarin</name>
    <name type="synonym">Citrus nobilis var. unshiu</name>
    <dbReference type="NCBI Taxonomy" id="55188"/>
    <lineage>
        <taxon>Eukaryota</taxon>
        <taxon>Viridiplantae</taxon>
        <taxon>Streptophyta</taxon>
        <taxon>Embryophyta</taxon>
        <taxon>Tracheophyta</taxon>
        <taxon>Spermatophyta</taxon>
        <taxon>Magnoliopsida</taxon>
        <taxon>eudicotyledons</taxon>
        <taxon>Gunneridae</taxon>
        <taxon>Pentapetalae</taxon>
        <taxon>rosids</taxon>
        <taxon>malvids</taxon>
        <taxon>Sapindales</taxon>
        <taxon>Rutaceae</taxon>
        <taxon>Aurantioideae</taxon>
        <taxon>Citrus</taxon>
    </lineage>
</organism>
<evidence type="ECO:0000313" key="1">
    <source>
        <dbReference type="EMBL" id="GAY61756.1"/>
    </source>
</evidence>
<evidence type="ECO:0000313" key="2">
    <source>
        <dbReference type="Proteomes" id="UP000236630"/>
    </source>
</evidence>